<sequence length="253" mass="28868">MIKDEDTRVKLTSDNEFYINANYIGVDDKVLYIAGQGPLANTIYDFWRMIIEEDVKVILMLANVIEKNSKKCEQYWPNLGDKGGATPDDSNPREQRDIIVSNVNEDLIKNEIYDRTIKVGFSGAEEKIVHIVHFTTWPDFGVPNLSTFSEVVYLVNNLNTTKSKIYVHCSAGVGRTGTFCLVDSILKDYQNGVDIDAEKIMERAVSLKVCLVFQQLILTLKLQKQRFGMIQTQEQYHFAYSSIAHIIEQNVNK</sequence>
<evidence type="ECO:0000259" key="2">
    <source>
        <dbReference type="PROSITE" id="PS50056"/>
    </source>
</evidence>
<gene>
    <name evidence="3" type="ORF">NAEGRDRAFT_30645</name>
</gene>
<dbReference type="GeneID" id="8862375"/>
<dbReference type="eggNOG" id="KOG0789">
    <property type="taxonomic scope" value="Eukaryota"/>
</dbReference>
<accession>D2V269</accession>
<dbReference type="OrthoDB" id="10253954at2759"/>
<dbReference type="PROSITE" id="PS50056">
    <property type="entry name" value="TYR_PHOSPHATASE_2"/>
    <property type="match status" value="1"/>
</dbReference>
<dbReference type="VEuPathDB" id="AmoebaDB:NAEGRDRAFT_30645"/>
<evidence type="ECO:0000313" key="4">
    <source>
        <dbReference type="Proteomes" id="UP000006671"/>
    </source>
</evidence>
<dbReference type="InterPro" id="IPR003595">
    <property type="entry name" value="Tyr_Pase_cat"/>
</dbReference>
<protein>
    <submittedName>
        <fullName evidence="3">Predicted protein</fullName>
    </submittedName>
</protein>
<reference evidence="3 4" key="1">
    <citation type="journal article" date="2010" name="Cell">
        <title>The genome of Naegleria gruberi illuminates early eukaryotic versatility.</title>
        <authorList>
            <person name="Fritz-Laylin L.K."/>
            <person name="Prochnik S.E."/>
            <person name="Ginger M.L."/>
            <person name="Dacks J.B."/>
            <person name="Carpenter M.L."/>
            <person name="Field M.C."/>
            <person name="Kuo A."/>
            <person name="Paredez A."/>
            <person name="Chapman J."/>
            <person name="Pham J."/>
            <person name="Shu S."/>
            <person name="Neupane R."/>
            <person name="Cipriano M."/>
            <person name="Mancuso J."/>
            <person name="Tu H."/>
            <person name="Salamov A."/>
            <person name="Lindquist E."/>
            <person name="Shapiro H."/>
            <person name="Lucas S."/>
            <person name="Grigoriev I.V."/>
            <person name="Cande W.Z."/>
            <person name="Fulton C."/>
            <person name="Rokhsar D.S."/>
            <person name="Dawson S.C."/>
        </authorList>
    </citation>
    <scope>NUCLEOTIDE SEQUENCE [LARGE SCALE GENOMIC DNA]</scope>
    <source>
        <strain evidence="3 4">NEG-M</strain>
    </source>
</reference>
<dbReference type="InterPro" id="IPR000387">
    <property type="entry name" value="Tyr_Pase_dom"/>
</dbReference>
<evidence type="ECO:0000313" key="3">
    <source>
        <dbReference type="EMBL" id="EFC48854.1"/>
    </source>
</evidence>
<dbReference type="KEGG" id="ngr:NAEGRDRAFT_30645"/>
<dbReference type="PANTHER" id="PTHR19134">
    <property type="entry name" value="RECEPTOR-TYPE TYROSINE-PROTEIN PHOSPHATASE"/>
    <property type="match status" value="1"/>
</dbReference>
<dbReference type="InParanoid" id="D2V269"/>
<dbReference type="CDD" id="cd00047">
    <property type="entry name" value="PTPc"/>
    <property type="match status" value="1"/>
</dbReference>
<dbReference type="InterPro" id="IPR016130">
    <property type="entry name" value="Tyr_Pase_AS"/>
</dbReference>
<dbReference type="Gene3D" id="3.90.190.10">
    <property type="entry name" value="Protein tyrosine phosphatase superfamily"/>
    <property type="match status" value="1"/>
</dbReference>
<dbReference type="PANTHER" id="PTHR19134:SF449">
    <property type="entry name" value="TYROSINE-PROTEIN PHOSPHATASE 1"/>
    <property type="match status" value="1"/>
</dbReference>
<dbReference type="PRINTS" id="PR00700">
    <property type="entry name" value="PRTYPHPHTASE"/>
</dbReference>
<name>D2V269_NAEGR</name>
<dbReference type="PROSITE" id="PS00383">
    <property type="entry name" value="TYR_PHOSPHATASE_1"/>
    <property type="match status" value="1"/>
</dbReference>
<dbReference type="OMA" id="WSIDKAP"/>
<dbReference type="Pfam" id="PF00102">
    <property type="entry name" value="Y_phosphatase"/>
    <property type="match status" value="1"/>
</dbReference>
<dbReference type="AlphaFoldDB" id="D2V269"/>
<dbReference type="SMART" id="SM00404">
    <property type="entry name" value="PTPc_motif"/>
    <property type="match status" value="1"/>
</dbReference>
<dbReference type="FunCoup" id="D2V269">
    <property type="interactions" value="434"/>
</dbReference>
<proteinExistence type="predicted"/>
<dbReference type="STRING" id="5762.D2V269"/>
<dbReference type="SUPFAM" id="SSF52799">
    <property type="entry name" value="(Phosphotyrosine protein) phosphatases II"/>
    <property type="match status" value="1"/>
</dbReference>
<dbReference type="InterPro" id="IPR050348">
    <property type="entry name" value="Protein-Tyr_Phosphatase"/>
</dbReference>
<dbReference type="GO" id="GO:0004725">
    <property type="term" value="F:protein tyrosine phosphatase activity"/>
    <property type="evidence" value="ECO:0007669"/>
    <property type="project" value="InterPro"/>
</dbReference>
<dbReference type="PROSITE" id="PS50055">
    <property type="entry name" value="TYR_PHOSPHATASE_PTP"/>
    <property type="match status" value="1"/>
</dbReference>
<keyword evidence="4" id="KW-1185">Reference proteome</keyword>
<organism evidence="4">
    <name type="scientific">Naegleria gruberi</name>
    <name type="common">Amoeba</name>
    <dbReference type="NCBI Taxonomy" id="5762"/>
    <lineage>
        <taxon>Eukaryota</taxon>
        <taxon>Discoba</taxon>
        <taxon>Heterolobosea</taxon>
        <taxon>Tetramitia</taxon>
        <taxon>Eutetramitia</taxon>
        <taxon>Vahlkampfiidae</taxon>
        <taxon>Naegleria</taxon>
    </lineage>
</organism>
<feature type="domain" description="Tyrosine-protein phosphatase" evidence="1">
    <location>
        <begin position="1"/>
        <end position="246"/>
    </location>
</feature>
<dbReference type="EMBL" id="GG738849">
    <property type="protein sequence ID" value="EFC48854.1"/>
    <property type="molecule type" value="Genomic_DNA"/>
</dbReference>
<dbReference type="InterPro" id="IPR029021">
    <property type="entry name" value="Prot-tyrosine_phosphatase-like"/>
</dbReference>
<feature type="domain" description="Tyrosine specific protein phosphatases" evidence="2">
    <location>
        <begin position="146"/>
        <end position="237"/>
    </location>
</feature>
<dbReference type="InterPro" id="IPR000242">
    <property type="entry name" value="PTP_cat"/>
</dbReference>
<dbReference type="SMART" id="SM00194">
    <property type="entry name" value="PTPc"/>
    <property type="match status" value="1"/>
</dbReference>
<dbReference type="Proteomes" id="UP000006671">
    <property type="component" value="Unassembled WGS sequence"/>
</dbReference>
<dbReference type="RefSeq" id="XP_002681598.1">
    <property type="nucleotide sequence ID" value="XM_002681552.1"/>
</dbReference>
<evidence type="ECO:0000259" key="1">
    <source>
        <dbReference type="PROSITE" id="PS50055"/>
    </source>
</evidence>